<organism evidence="1 2">
    <name type="scientific">Pristionchus pacificus</name>
    <name type="common">Parasitic nematode worm</name>
    <dbReference type="NCBI Taxonomy" id="54126"/>
    <lineage>
        <taxon>Eukaryota</taxon>
        <taxon>Metazoa</taxon>
        <taxon>Ecdysozoa</taxon>
        <taxon>Nematoda</taxon>
        <taxon>Chromadorea</taxon>
        <taxon>Rhabditida</taxon>
        <taxon>Rhabditina</taxon>
        <taxon>Diplogasteromorpha</taxon>
        <taxon>Diplogasteroidea</taxon>
        <taxon>Neodiplogasteridae</taxon>
        <taxon>Pristionchus</taxon>
    </lineage>
</organism>
<sequence length="127" mass="14938">KFADGFASLRIEFLPAFTDIINDCIKTKLFFVVKFEETIREEIFIRKHLNTEKKNSDDANEEVDELPIENPRCVDPRCKSTGITVWKRNVYGKLFCKMCYNSPDLSEDFFVNLGRHHVHRRMSMKSS</sequence>
<accession>A0A8R1YUS4</accession>
<accession>A0A2A6CZP7</accession>
<dbReference type="EnsemblMetazoa" id="PPA38515.1">
    <property type="protein sequence ID" value="PPA38515.1"/>
    <property type="gene ID" value="WBGene00276884"/>
</dbReference>
<protein>
    <submittedName>
        <fullName evidence="1">Uncharacterized protein</fullName>
    </submittedName>
</protein>
<name>A0A2A6CZP7_PRIPA</name>
<proteinExistence type="predicted"/>
<dbReference type="AlphaFoldDB" id="A0A2A6CZP7"/>
<reference evidence="2" key="1">
    <citation type="journal article" date="2008" name="Nat. Genet.">
        <title>The Pristionchus pacificus genome provides a unique perspective on nematode lifestyle and parasitism.</title>
        <authorList>
            <person name="Dieterich C."/>
            <person name="Clifton S.W."/>
            <person name="Schuster L.N."/>
            <person name="Chinwalla A."/>
            <person name="Delehaunty K."/>
            <person name="Dinkelacker I."/>
            <person name="Fulton L."/>
            <person name="Fulton R."/>
            <person name="Godfrey J."/>
            <person name="Minx P."/>
            <person name="Mitreva M."/>
            <person name="Roeseler W."/>
            <person name="Tian H."/>
            <person name="Witte H."/>
            <person name="Yang S.P."/>
            <person name="Wilson R.K."/>
            <person name="Sommer R.J."/>
        </authorList>
    </citation>
    <scope>NUCLEOTIDE SEQUENCE [LARGE SCALE GENOMIC DNA]</scope>
    <source>
        <strain evidence="2">PS312</strain>
    </source>
</reference>
<reference evidence="1" key="2">
    <citation type="submission" date="2022-06" db="UniProtKB">
        <authorList>
            <consortium name="EnsemblMetazoa"/>
        </authorList>
    </citation>
    <scope>IDENTIFICATION</scope>
    <source>
        <strain evidence="1">PS312</strain>
    </source>
</reference>
<dbReference type="Proteomes" id="UP000005239">
    <property type="component" value="Unassembled WGS sequence"/>
</dbReference>
<evidence type="ECO:0000313" key="1">
    <source>
        <dbReference type="EnsemblMetazoa" id="PPA38515.1"/>
    </source>
</evidence>
<evidence type="ECO:0000313" key="2">
    <source>
        <dbReference type="Proteomes" id="UP000005239"/>
    </source>
</evidence>
<keyword evidence="2" id="KW-1185">Reference proteome</keyword>
<gene>
    <name evidence="1" type="primary">WBGene00276884</name>
</gene>